<evidence type="ECO:0000313" key="5">
    <source>
        <dbReference type="EMBL" id="CBY22868.1"/>
    </source>
</evidence>
<feature type="binding site" evidence="3">
    <location>
        <position position="317"/>
    </location>
    <ligand>
        <name>3'-phosphoadenylyl sulfate</name>
        <dbReference type="ChEBI" id="CHEBI:58339"/>
    </ligand>
</feature>
<dbReference type="PANTHER" id="PTHR10605">
    <property type="entry name" value="HEPARAN SULFATE SULFOTRANSFERASE"/>
    <property type="match status" value="1"/>
</dbReference>
<dbReference type="EMBL" id="FN653019">
    <property type="protein sequence ID" value="CBY22868.1"/>
    <property type="molecule type" value="Genomic_DNA"/>
</dbReference>
<dbReference type="OrthoDB" id="10109570at2759"/>
<dbReference type="SUPFAM" id="SSF52540">
    <property type="entry name" value="P-loop containing nucleoside triphosphate hydrolases"/>
    <property type="match status" value="1"/>
</dbReference>
<proteinExistence type="predicted"/>
<feature type="binding site" evidence="3">
    <location>
        <position position="189"/>
    </location>
    <ligand>
        <name>3'-phosphoadenylyl sulfate</name>
        <dbReference type="ChEBI" id="CHEBI:58339"/>
    </ligand>
</feature>
<gene>
    <name evidence="5" type="ORF">GSOID_T00013644001</name>
</gene>
<evidence type="ECO:0000256" key="4">
    <source>
        <dbReference type="PIRSR" id="PIRSR637359-3"/>
    </source>
</evidence>
<evidence type="ECO:0008006" key="7">
    <source>
        <dbReference type="Google" id="ProtNLM"/>
    </source>
</evidence>
<evidence type="ECO:0000256" key="1">
    <source>
        <dbReference type="ARBA" id="ARBA00022679"/>
    </source>
</evidence>
<dbReference type="InterPro" id="IPR027417">
    <property type="entry name" value="P-loop_NTPase"/>
</dbReference>
<evidence type="ECO:0000256" key="3">
    <source>
        <dbReference type="PIRSR" id="PIRSR637359-2"/>
    </source>
</evidence>
<sequence>MKLWRPNSRNIKQSKKNNCFKLTRANRISFFCNFQKDLKNKELNSNPTDITIQLMQQLPTIFVSGAKKCGTKTLMRFFGHHPQIIRGLQEAPFRTTGDMKKDMEYYLTHLWTLWTVNGPYINNKRKIMELRKAKKEFYFMAKTANSGINKIVDFINDFPNFIDDDYIKDWRHKVKNIFIVCDPVHRLLSDFKHVTSEWHVKKKKINRKFLGPESNVYPFQKLTFDMMVDNYLPKLKDGNMFGDTPEIAEMFSVGFYGQPQKFFLGEERVIERENGLVLDGAKLKTAPWIVFEELEKRFGLEPYFNERLFEKRKDGYYCVRIFNHSEPLDCMPETKGRTKLSANQTSMSEETRKILKEFYRNSSTELEKNFNMKFSWN</sequence>
<evidence type="ECO:0000313" key="6">
    <source>
        <dbReference type="Proteomes" id="UP000001307"/>
    </source>
</evidence>
<feature type="active site" description="For sulfotransferase activity" evidence="2">
    <location>
        <position position="68"/>
    </location>
</feature>
<reference evidence="5" key="1">
    <citation type="journal article" date="2010" name="Science">
        <title>Plasticity of animal genome architecture unmasked by rapid evolution of a pelagic tunicate.</title>
        <authorList>
            <person name="Denoeud F."/>
            <person name="Henriet S."/>
            <person name="Mungpakdee S."/>
            <person name="Aury J.M."/>
            <person name="Da Silva C."/>
            <person name="Brinkmann H."/>
            <person name="Mikhaleva J."/>
            <person name="Olsen L.C."/>
            <person name="Jubin C."/>
            <person name="Canestro C."/>
            <person name="Bouquet J.M."/>
            <person name="Danks G."/>
            <person name="Poulain J."/>
            <person name="Campsteijn C."/>
            <person name="Adamski M."/>
            <person name="Cross I."/>
            <person name="Yadetie F."/>
            <person name="Muffato M."/>
            <person name="Louis A."/>
            <person name="Butcher S."/>
            <person name="Tsagkogeorga G."/>
            <person name="Konrad A."/>
            <person name="Singh S."/>
            <person name="Jensen M.F."/>
            <person name="Cong E.H."/>
            <person name="Eikeseth-Otteraa H."/>
            <person name="Noel B."/>
            <person name="Anthouard V."/>
            <person name="Porcel B.M."/>
            <person name="Kachouri-Lafond R."/>
            <person name="Nishino A."/>
            <person name="Ugolini M."/>
            <person name="Chourrout P."/>
            <person name="Nishida H."/>
            <person name="Aasland R."/>
            <person name="Huzurbazar S."/>
            <person name="Westhof E."/>
            <person name="Delsuc F."/>
            <person name="Lehrach H."/>
            <person name="Reinhardt R."/>
            <person name="Weissenbach J."/>
            <person name="Roy S.W."/>
            <person name="Artiguenave F."/>
            <person name="Postlethwait J.H."/>
            <person name="Manak J.R."/>
            <person name="Thompson E.M."/>
            <person name="Jaillon O."/>
            <person name="Du Pasquier L."/>
            <person name="Boudinot P."/>
            <person name="Liberles D.A."/>
            <person name="Volff J.N."/>
            <person name="Philippe H."/>
            <person name="Lenhard B."/>
            <person name="Roest Crollius H."/>
            <person name="Wincker P."/>
            <person name="Chourrout D."/>
        </authorList>
    </citation>
    <scope>NUCLEOTIDE SEQUENCE [LARGE SCALE GENOMIC DNA]</scope>
</reference>
<dbReference type="InParanoid" id="E4WYV2"/>
<organism evidence="5">
    <name type="scientific">Oikopleura dioica</name>
    <name type="common">Tunicate</name>
    <dbReference type="NCBI Taxonomy" id="34765"/>
    <lineage>
        <taxon>Eukaryota</taxon>
        <taxon>Metazoa</taxon>
        <taxon>Chordata</taxon>
        <taxon>Tunicata</taxon>
        <taxon>Appendicularia</taxon>
        <taxon>Copelata</taxon>
        <taxon>Oikopleuridae</taxon>
        <taxon>Oikopleura</taxon>
    </lineage>
</organism>
<keyword evidence="6" id="KW-1185">Reference proteome</keyword>
<dbReference type="GO" id="GO:0008467">
    <property type="term" value="F:[heparan sulfate]-glucosamine 3-sulfotransferase activity"/>
    <property type="evidence" value="ECO:0007669"/>
    <property type="project" value="TreeGrafter"/>
</dbReference>
<protein>
    <recommendedName>
        <fullName evidence="7">Sulfotransferase</fullName>
    </recommendedName>
</protein>
<accession>E4WYV2</accession>
<keyword evidence="1" id="KW-0808">Transferase</keyword>
<evidence type="ECO:0000256" key="2">
    <source>
        <dbReference type="PIRSR" id="PIRSR637359-1"/>
    </source>
</evidence>
<dbReference type="AlphaFoldDB" id="E4WYV2"/>
<dbReference type="InterPro" id="IPR037359">
    <property type="entry name" value="NST/OST"/>
</dbReference>
<dbReference type="Gene3D" id="3.40.50.300">
    <property type="entry name" value="P-loop containing nucleotide triphosphate hydrolases"/>
    <property type="match status" value="1"/>
</dbReference>
<feature type="disulfide bond" evidence="4">
    <location>
        <begin position="318"/>
        <end position="330"/>
    </location>
</feature>
<name>E4WYV2_OIKDI</name>
<dbReference type="PANTHER" id="PTHR10605:SF65">
    <property type="entry name" value="GH20068P"/>
    <property type="match status" value="1"/>
</dbReference>
<keyword evidence="4" id="KW-1015">Disulfide bond</keyword>
<dbReference type="Proteomes" id="UP000001307">
    <property type="component" value="Unassembled WGS sequence"/>
</dbReference>